<dbReference type="SMART" id="SM00482">
    <property type="entry name" value="POLAc"/>
    <property type="match status" value="1"/>
</dbReference>
<dbReference type="Proteomes" id="UP000298677">
    <property type="component" value="Chromosome"/>
</dbReference>
<dbReference type="Pfam" id="PF00476">
    <property type="entry name" value="DNA_pol_A"/>
    <property type="match status" value="1"/>
</dbReference>
<dbReference type="PRINTS" id="PR00868">
    <property type="entry name" value="DNAPOLI"/>
</dbReference>
<dbReference type="EC" id="2.7.7.7" evidence="3 15"/>
<dbReference type="InterPro" id="IPR018320">
    <property type="entry name" value="DNA_polymerase_1"/>
</dbReference>
<keyword evidence="16" id="KW-0269">Exonuclease</keyword>
<dbReference type="Gene3D" id="1.10.150.20">
    <property type="entry name" value="5' to 3' exonuclease, C-terminal subdomain"/>
    <property type="match status" value="2"/>
</dbReference>
<feature type="domain" description="DNA-directed DNA polymerase family A palm" evidence="18">
    <location>
        <begin position="679"/>
        <end position="886"/>
    </location>
</feature>
<evidence type="ECO:0000256" key="2">
    <source>
        <dbReference type="ARBA" id="ARBA00011541"/>
    </source>
</evidence>
<keyword evidence="20" id="KW-1185">Reference proteome</keyword>
<dbReference type="Pfam" id="PF01367">
    <property type="entry name" value="5_3_exonuc"/>
    <property type="match status" value="1"/>
</dbReference>
<dbReference type="CDD" id="cd09859">
    <property type="entry name" value="PIN_53EXO"/>
    <property type="match status" value="1"/>
</dbReference>
<sequence>MKNIHQRSLILVDGTSCLYRAYYAFPFFFNSKGKPSGAIYGVLNIIRSLFLNYNPYTMIIVFDSSRKNFRKKLYKKYKKNRLSMPENLKLQINPLYQVIEYLGIPLIIESNVEADDVIGTLSKIAEQENFSVLISSNDKDMAQLVNKNISIIDNSKKCVLGPKEIKKKYGVKAEYINHFLALTGDVSDNIPGVSGIGKKTALVLINKFKSIKNIYKNLKKIQELPLRGKIRIQKNLKKYQKIAFLSLKLTTIKLNVYLKDKIENMVLLKPKIKLLLHFFNYYEFSYLHKFFLENKWFVPNNHNCIVKKKENYEKYEKNYFNNMILDKKKFEMWLSKFKENKKFSFFFDLNYINETVFDINGITFSTKTNKFCYLVFKNNKLNIVSDLNINTVFKKLKIIFENPKIIKITENLKLQYFILFFLKIKICNIYFDTMLELHLFKYNKLSYDLTSVFITNNIFKYSQYEQLLENSNESINLDKIYSSKTTSLNHIKKIIKKSYFIFKTHIHIFPLIKKNKVIFNLYHNIDLPLVKTLFQMELNGVLIDCNLLKSFSKIITKKLIKLEKEAYMLSGIIFNLSSTKQIQKIFLKKKLFVVKNNKKFSTNKKVLLTLSKYDPLPKIILKYRSLRKLQSTYINKLPKMVRKDSKRIHTSYYQTITNTGRLSSKNPNLQNIPIDKKKEKNIRTAFIAPKNFIIMSADYSQIELRIIAHLSNDRALVHAFNTGKDIHSITASDLFHVNVNSVTFEQRKIAKTINFSVIYGISAFGLAQKLDIDIVAAEKYINLYFKKYNGVYKYIEKIKIFAARKGYVRTIDKRKLYIRNIQSSNKNYQKAAERVAVNAPIQGTAADIIKKAMIYVNNDLDQYFSKHAGMIMQVHDELVFEIRKEKSFYIAKHIQKIMESCANLNVPLKVNIKIGKNWNSVL</sequence>
<dbReference type="OrthoDB" id="9806424at2"/>
<dbReference type="EMBL" id="CP033012">
    <property type="protein sequence ID" value="QCI19447.1"/>
    <property type="molecule type" value="Genomic_DNA"/>
</dbReference>
<dbReference type="SUPFAM" id="SSF53098">
    <property type="entry name" value="Ribonuclease H-like"/>
    <property type="match status" value="1"/>
</dbReference>
<evidence type="ECO:0000256" key="12">
    <source>
        <dbReference type="ARBA" id="ARBA00023204"/>
    </source>
</evidence>
<keyword evidence="9 16" id="KW-0227">DNA damage</keyword>
<dbReference type="Gene3D" id="3.30.420.10">
    <property type="entry name" value="Ribonuclease H-like superfamily/Ribonuclease H"/>
    <property type="match status" value="1"/>
</dbReference>
<dbReference type="GO" id="GO:0008409">
    <property type="term" value="F:5'-3' exonuclease activity"/>
    <property type="evidence" value="ECO:0007669"/>
    <property type="project" value="UniProtKB-UniRule"/>
</dbReference>
<dbReference type="InterPro" id="IPR020045">
    <property type="entry name" value="DNA_polI_H3TH"/>
</dbReference>
<evidence type="ECO:0000256" key="3">
    <source>
        <dbReference type="ARBA" id="ARBA00012417"/>
    </source>
</evidence>
<dbReference type="SUPFAM" id="SSF56672">
    <property type="entry name" value="DNA/RNA polymerases"/>
    <property type="match status" value="1"/>
</dbReference>
<evidence type="ECO:0000256" key="13">
    <source>
        <dbReference type="ARBA" id="ARBA00049244"/>
    </source>
</evidence>
<dbReference type="PANTHER" id="PTHR10133">
    <property type="entry name" value="DNA POLYMERASE I"/>
    <property type="match status" value="1"/>
</dbReference>
<dbReference type="SMART" id="SM00279">
    <property type="entry name" value="HhH2"/>
    <property type="match status" value="1"/>
</dbReference>
<comment type="similarity">
    <text evidence="1 16">Belongs to the DNA polymerase type-A family.</text>
</comment>
<keyword evidence="6 16" id="KW-0548">Nucleotidyltransferase</keyword>
<evidence type="ECO:0000256" key="7">
    <source>
        <dbReference type="ARBA" id="ARBA00022705"/>
    </source>
</evidence>
<feature type="domain" description="5'-3' exonuclease" evidence="17">
    <location>
        <begin position="6"/>
        <end position="268"/>
    </location>
</feature>
<dbReference type="InterPro" id="IPR043502">
    <property type="entry name" value="DNA/RNA_pol_sf"/>
</dbReference>
<dbReference type="NCBIfam" id="TIGR00593">
    <property type="entry name" value="pola"/>
    <property type="match status" value="1"/>
</dbReference>
<dbReference type="GO" id="GO:0006302">
    <property type="term" value="P:double-strand break repair"/>
    <property type="evidence" value="ECO:0007669"/>
    <property type="project" value="TreeGrafter"/>
</dbReference>
<dbReference type="NCBIfam" id="NF004397">
    <property type="entry name" value="PRK05755.1"/>
    <property type="match status" value="1"/>
</dbReference>
<dbReference type="InterPro" id="IPR036397">
    <property type="entry name" value="RNaseH_sf"/>
</dbReference>
<dbReference type="FunFam" id="1.10.150.20:FF:000002">
    <property type="entry name" value="DNA polymerase I"/>
    <property type="match status" value="1"/>
</dbReference>
<dbReference type="Gene3D" id="3.30.70.370">
    <property type="match status" value="1"/>
</dbReference>
<dbReference type="InterPro" id="IPR002298">
    <property type="entry name" value="DNA_polymerase_A"/>
</dbReference>
<evidence type="ECO:0000256" key="4">
    <source>
        <dbReference type="ARBA" id="ARBA00020311"/>
    </source>
</evidence>
<dbReference type="CDD" id="cd09898">
    <property type="entry name" value="H3TH_53EXO"/>
    <property type="match status" value="1"/>
</dbReference>
<keyword evidence="5 16" id="KW-0808">Transferase</keyword>
<keyword evidence="8" id="KW-0540">Nuclease</keyword>
<organism evidence="19 20">
    <name type="scientific">Buchnera aphidicola</name>
    <name type="common">Anoecia oenotherae</name>
    <dbReference type="NCBI Taxonomy" id="1241833"/>
    <lineage>
        <taxon>Bacteria</taxon>
        <taxon>Pseudomonadati</taxon>
        <taxon>Pseudomonadota</taxon>
        <taxon>Gammaproteobacteria</taxon>
        <taxon>Enterobacterales</taxon>
        <taxon>Erwiniaceae</taxon>
        <taxon>Buchnera</taxon>
    </lineage>
</organism>
<keyword evidence="11 16" id="KW-0238">DNA-binding</keyword>
<evidence type="ECO:0000256" key="9">
    <source>
        <dbReference type="ARBA" id="ARBA00022763"/>
    </source>
</evidence>
<keyword evidence="10 16" id="KW-0239">DNA-directed DNA polymerase</keyword>
<evidence type="ECO:0000256" key="11">
    <source>
        <dbReference type="ARBA" id="ARBA00023125"/>
    </source>
</evidence>
<dbReference type="InterPro" id="IPR020046">
    <property type="entry name" value="5-3_exonucl_a-hlix_arch_N"/>
</dbReference>
<evidence type="ECO:0000256" key="15">
    <source>
        <dbReference type="NCBIfam" id="TIGR00593"/>
    </source>
</evidence>
<dbReference type="RefSeq" id="WP_158341895.1">
    <property type="nucleotide sequence ID" value="NZ_CP033012.1"/>
</dbReference>
<dbReference type="InterPro" id="IPR029060">
    <property type="entry name" value="PIN-like_dom_sf"/>
</dbReference>
<comment type="function">
    <text evidence="16">In addition to polymerase activity, this DNA polymerase exhibits 5'-3' exonuclease activity.</text>
</comment>
<accession>A0A4D6XVE7</accession>
<dbReference type="SUPFAM" id="SSF47807">
    <property type="entry name" value="5' to 3' exonuclease, C-terminal subdomain"/>
    <property type="match status" value="1"/>
</dbReference>
<dbReference type="SMART" id="SM00475">
    <property type="entry name" value="53EXOc"/>
    <property type="match status" value="1"/>
</dbReference>
<comment type="subunit">
    <text evidence="2">Single-chain monomer with multiple functions.</text>
</comment>
<evidence type="ECO:0000313" key="20">
    <source>
        <dbReference type="Proteomes" id="UP000298677"/>
    </source>
</evidence>
<comment type="function">
    <text evidence="14">In addition to polymerase activity, this DNA polymerase exhibits 3'-5' and 5'-3' exonuclease activity. It is able to utilize nicked circular duplex DNA as a template and can unwind the parental DNA strand from its template.</text>
</comment>
<dbReference type="AlphaFoldDB" id="A0A4D6XVE7"/>
<evidence type="ECO:0000256" key="16">
    <source>
        <dbReference type="RuleBase" id="RU004460"/>
    </source>
</evidence>
<dbReference type="PANTHER" id="PTHR10133:SF27">
    <property type="entry name" value="DNA POLYMERASE NU"/>
    <property type="match status" value="1"/>
</dbReference>
<keyword evidence="7 16" id="KW-0235">DNA replication</keyword>
<name>A0A4D6XVE7_9GAMM</name>
<dbReference type="Gene3D" id="1.20.1060.10">
    <property type="entry name" value="Taq DNA Polymerase, Chain T, domain 4"/>
    <property type="match status" value="1"/>
</dbReference>
<comment type="catalytic activity">
    <reaction evidence="13 16">
        <text>DNA(n) + a 2'-deoxyribonucleoside 5'-triphosphate = DNA(n+1) + diphosphate</text>
        <dbReference type="Rhea" id="RHEA:22508"/>
        <dbReference type="Rhea" id="RHEA-COMP:17339"/>
        <dbReference type="Rhea" id="RHEA-COMP:17340"/>
        <dbReference type="ChEBI" id="CHEBI:33019"/>
        <dbReference type="ChEBI" id="CHEBI:61560"/>
        <dbReference type="ChEBI" id="CHEBI:173112"/>
        <dbReference type="EC" id="2.7.7.7"/>
    </reaction>
</comment>
<dbReference type="InterPro" id="IPR001098">
    <property type="entry name" value="DNA-dir_DNA_pol_A_palm_dom"/>
</dbReference>
<dbReference type="CDD" id="cd08637">
    <property type="entry name" value="DNA_pol_A_pol_I_C"/>
    <property type="match status" value="1"/>
</dbReference>
<dbReference type="GO" id="GO:0003887">
    <property type="term" value="F:DNA-directed DNA polymerase activity"/>
    <property type="evidence" value="ECO:0007669"/>
    <property type="project" value="UniProtKB-UniRule"/>
</dbReference>
<reference evidence="19 20" key="1">
    <citation type="submission" date="2018-10" db="EMBL/GenBank/DDBJ databases">
        <title>Comparative functional genomics of the obligate endosymbiont Buchnera aphidicola.</title>
        <authorList>
            <person name="Chong R.A."/>
        </authorList>
    </citation>
    <scope>NUCLEOTIDE SEQUENCE [LARGE SCALE GENOMIC DNA]</scope>
    <source>
        <strain evidence="19 20">Aoe</strain>
    </source>
</reference>
<evidence type="ECO:0000313" key="19">
    <source>
        <dbReference type="EMBL" id="QCI19447.1"/>
    </source>
</evidence>
<dbReference type="Gene3D" id="3.40.50.1010">
    <property type="entry name" value="5'-nuclease"/>
    <property type="match status" value="1"/>
</dbReference>
<proteinExistence type="inferred from homology"/>
<dbReference type="InterPro" id="IPR008918">
    <property type="entry name" value="HhH2"/>
</dbReference>
<gene>
    <name evidence="16 19" type="primary">polA</name>
    <name evidence="19" type="ORF">D9V65_01700</name>
</gene>
<dbReference type="InterPro" id="IPR012337">
    <property type="entry name" value="RNaseH-like_sf"/>
</dbReference>
<evidence type="ECO:0000256" key="14">
    <source>
        <dbReference type="ARBA" id="ARBA00060162"/>
    </source>
</evidence>
<dbReference type="SUPFAM" id="SSF88723">
    <property type="entry name" value="PIN domain-like"/>
    <property type="match status" value="1"/>
</dbReference>
<evidence type="ECO:0000256" key="8">
    <source>
        <dbReference type="ARBA" id="ARBA00022722"/>
    </source>
</evidence>
<keyword evidence="16" id="KW-0378">Hydrolase</keyword>
<protein>
    <recommendedName>
        <fullName evidence="4 15">DNA polymerase I</fullName>
        <ecNumber evidence="3 15">2.7.7.7</ecNumber>
    </recommendedName>
</protein>
<evidence type="ECO:0000256" key="6">
    <source>
        <dbReference type="ARBA" id="ARBA00022695"/>
    </source>
</evidence>
<dbReference type="FunFam" id="1.10.150.20:FF:000003">
    <property type="entry name" value="DNA polymerase I"/>
    <property type="match status" value="1"/>
</dbReference>
<dbReference type="InterPro" id="IPR036279">
    <property type="entry name" value="5-3_exonuclease_C_sf"/>
</dbReference>
<dbReference type="GO" id="GO:0003677">
    <property type="term" value="F:DNA binding"/>
    <property type="evidence" value="ECO:0007669"/>
    <property type="project" value="UniProtKB-UniRule"/>
</dbReference>
<dbReference type="GO" id="GO:0006261">
    <property type="term" value="P:DNA-templated DNA replication"/>
    <property type="evidence" value="ECO:0007669"/>
    <property type="project" value="UniProtKB-UniRule"/>
</dbReference>
<dbReference type="Pfam" id="PF02739">
    <property type="entry name" value="5_3_exonuc_N"/>
    <property type="match status" value="1"/>
</dbReference>
<evidence type="ECO:0000259" key="18">
    <source>
        <dbReference type="SMART" id="SM00482"/>
    </source>
</evidence>
<evidence type="ECO:0000256" key="5">
    <source>
        <dbReference type="ARBA" id="ARBA00022679"/>
    </source>
</evidence>
<evidence type="ECO:0000256" key="10">
    <source>
        <dbReference type="ARBA" id="ARBA00022932"/>
    </source>
</evidence>
<evidence type="ECO:0000259" key="17">
    <source>
        <dbReference type="SMART" id="SM00475"/>
    </source>
</evidence>
<evidence type="ECO:0000256" key="1">
    <source>
        <dbReference type="ARBA" id="ARBA00007705"/>
    </source>
</evidence>
<dbReference type="InterPro" id="IPR002421">
    <property type="entry name" value="5-3_exonuclease"/>
</dbReference>
<keyword evidence="12 16" id="KW-0234">DNA repair</keyword>